<dbReference type="InterPro" id="IPR037523">
    <property type="entry name" value="VOC_core"/>
</dbReference>
<dbReference type="KEGG" id="pswu:SY83_08510"/>
<dbReference type="AlphaFoldDB" id="A0A172TH68"/>
<dbReference type="GO" id="GO:0046872">
    <property type="term" value="F:metal ion binding"/>
    <property type="evidence" value="ECO:0007669"/>
    <property type="project" value="UniProtKB-KW"/>
</dbReference>
<evidence type="ECO:0000259" key="2">
    <source>
        <dbReference type="PROSITE" id="PS51819"/>
    </source>
</evidence>
<dbReference type="PANTHER" id="PTHR43048">
    <property type="entry name" value="METHYLMALONYL-COA EPIMERASE"/>
    <property type="match status" value="1"/>
</dbReference>
<evidence type="ECO:0000256" key="1">
    <source>
        <dbReference type="ARBA" id="ARBA00022723"/>
    </source>
</evidence>
<dbReference type="PROSITE" id="PS51819">
    <property type="entry name" value="VOC"/>
    <property type="match status" value="1"/>
</dbReference>
<keyword evidence="4" id="KW-1185">Reference proteome</keyword>
<sequence length="131" mass="14879">MAVKKLEHVGIMVRDIEASAAWYRDVIGMEIVGMLAHNNEVIKLAFLSFPGYPESQVELIEGYNADLPDEGKVHHIAFTVDDIDQEWNRLKDLEVKFIDSEITLLSNGARYFFFYGPDGERIEMFQPGSPA</sequence>
<accession>A0A172TH68</accession>
<evidence type="ECO:0000313" key="4">
    <source>
        <dbReference type="Proteomes" id="UP000076927"/>
    </source>
</evidence>
<protein>
    <submittedName>
        <fullName evidence="3">Glyoxalase</fullName>
    </submittedName>
</protein>
<dbReference type="Proteomes" id="UP000076927">
    <property type="component" value="Chromosome"/>
</dbReference>
<dbReference type="Gene3D" id="3.10.180.10">
    <property type="entry name" value="2,3-Dihydroxybiphenyl 1,2-Dioxygenase, domain 1"/>
    <property type="match status" value="1"/>
</dbReference>
<reference evidence="3 4" key="1">
    <citation type="submission" date="2015-01" db="EMBL/GenBank/DDBJ databases">
        <title>Paenibacillus swuensis/DY6/whole genome sequencing.</title>
        <authorList>
            <person name="Kim M.K."/>
            <person name="Srinivasan S."/>
            <person name="Lee J.-J."/>
        </authorList>
    </citation>
    <scope>NUCLEOTIDE SEQUENCE [LARGE SCALE GENOMIC DNA]</scope>
    <source>
        <strain evidence="3 4">DY6</strain>
    </source>
</reference>
<organism evidence="3 4">
    <name type="scientific">Paenibacillus swuensis</name>
    <dbReference type="NCBI Taxonomy" id="1178515"/>
    <lineage>
        <taxon>Bacteria</taxon>
        <taxon>Bacillati</taxon>
        <taxon>Bacillota</taxon>
        <taxon>Bacilli</taxon>
        <taxon>Bacillales</taxon>
        <taxon>Paenibacillaceae</taxon>
        <taxon>Paenibacillus</taxon>
    </lineage>
</organism>
<dbReference type="InterPro" id="IPR004360">
    <property type="entry name" value="Glyas_Fos-R_dOase_dom"/>
</dbReference>
<dbReference type="STRING" id="1178515.SY83_08510"/>
<name>A0A172TH68_9BACL</name>
<keyword evidence="1" id="KW-0479">Metal-binding</keyword>
<feature type="domain" description="VOC" evidence="2">
    <location>
        <begin position="5"/>
        <end position="127"/>
    </location>
</feature>
<dbReference type="PANTHER" id="PTHR43048:SF3">
    <property type="entry name" value="METHYLMALONYL-COA EPIMERASE, MITOCHONDRIAL"/>
    <property type="match status" value="1"/>
</dbReference>
<dbReference type="InterPro" id="IPR029068">
    <property type="entry name" value="Glyas_Bleomycin-R_OHBP_Dase"/>
</dbReference>
<dbReference type="Pfam" id="PF00903">
    <property type="entry name" value="Glyoxalase"/>
    <property type="match status" value="1"/>
</dbReference>
<proteinExistence type="predicted"/>
<dbReference type="GO" id="GO:0004493">
    <property type="term" value="F:methylmalonyl-CoA epimerase activity"/>
    <property type="evidence" value="ECO:0007669"/>
    <property type="project" value="TreeGrafter"/>
</dbReference>
<gene>
    <name evidence="3" type="ORF">SY83_08510</name>
</gene>
<evidence type="ECO:0000313" key="3">
    <source>
        <dbReference type="EMBL" id="ANE46312.1"/>
    </source>
</evidence>
<dbReference type="SUPFAM" id="SSF54593">
    <property type="entry name" value="Glyoxalase/Bleomycin resistance protein/Dihydroxybiphenyl dioxygenase"/>
    <property type="match status" value="1"/>
</dbReference>
<dbReference type="RefSeq" id="WP_068605851.1">
    <property type="nucleotide sequence ID" value="NZ_CP011388.1"/>
</dbReference>
<dbReference type="CDD" id="cd06587">
    <property type="entry name" value="VOC"/>
    <property type="match status" value="1"/>
</dbReference>
<dbReference type="OrthoDB" id="371072at2"/>
<dbReference type="GO" id="GO:0046491">
    <property type="term" value="P:L-methylmalonyl-CoA metabolic process"/>
    <property type="evidence" value="ECO:0007669"/>
    <property type="project" value="TreeGrafter"/>
</dbReference>
<dbReference type="PATRIC" id="fig|1178515.4.peg.1696"/>
<dbReference type="InterPro" id="IPR051785">
    <property type="entry name" value="MMCE/EMCE_epimerase"/>
</dbReference>
<dbReference type="EMBL" id="CP011388">
    <property type="protein sequence ID" value="ANE46312.1"/>
    <property type="molecule type" value="Genomic_DNA"/>
</dbReference>